<reference evidence="2 3" key="1">
    <citation type="submission" date="2014-04" db="EMBL/GenBank/DDBJ databases">
        <authorList>
            <consortium name="DOE Joint Genome Institute"/>
            <person name="Kuo A."/>
            <person name="Kohler A."/>
            <person name="Nagy L.G."/>
            <person name="Floudas D."/>
            <person name="Copeland A."/>
            <person name="Barry K.W."/>
            <person name="Cichocki N."/>
            <person name="Veneault-Fourrey C."/>
            <person name="LaButti K."/>
            <person name="Lindquist E.A."/>
            <person name="Lipzen A."/>
            <person name="Lundell T."/>
            <person name="Morin E."/>
            <person name="Murat C."/>
            <person name="Sun H."/>
            <person name="Tunlid A."/>
            <person name="Henrissat B."/>
            <person name="Grigoriev I.V."/>
            <person name="Hibbett D.S."/>
            <person name="Martin F."/>
            <person name="Nordberg H.P."/>
            <person name="Cantor M.N."/>
            <person name="Hua S.X."/>
        </authorList>
    </citation>
    <scope>NUCLEOTIDE SEQUENCE [LARGE SCALE GENOMIC DNA]</scope>
    <source>
        <strain evidence="2 3">Foug A</strain>
    </source>
</reference>
<organism evidence="2 3">
    <name type="scientific">Scleroderma citrinum Foug A</name>
    <dbReference type="NCBI Taxonomy" id="1036808"/>
    <lineage>
        <taxon>Eukaryota</taxon>
        <taxon>Fungi</taxon>
        <taxon>Dikarya</taxon>
        <taxon>Basidiomycota</taxon>
        <taxon>Agaricomycotina</taxon>
        <taxon>Agaricomycetes</taxon>
        <taxon>Agaricomycetidae</taxon>
        <taxon>Boletales</taxon>
        <taxon>Sclerodermatineae</taxon>
        <taxon>Sclerodermataceae</taxon>
        <taxon>Scleroderma</taxon>
    </lineage>
</organism>
<dbReference type="HOGENOM" id="CLU_494458_0_0_1"/>
<name>A0A0C2ZLY9_9AGAM</name>
<feature type="compositionally biased region" description="Acidic residues" evidence="1">
    <location>
        <begin position="537"/>
        <end position="551"/>
    </location>
</feature>
<dbReference type="AlphaFoldDB" id="A0A0C2ZLY9"/>
<sequence length="551" mass="61081">MTASKFDPTYVVPRHHSAFHTIFPPHNTWEQPVVLLGETACNADPFEGIDWDNASIQALVKEALNMTLPTLSEDITSYHEFVSLPPAAHPKISYLFTVASAICPSGLAVLTPPSNQSPSPKLHFWPSSQVPTQMSNTSPSSGIQHLPLPPSMTCPTNAHDTTDAHDAGPSLHCPSDTQDTAGTSDAVDNSSWHSHNPGHPTFPICHSEPLTDVQKATCRIANEEQKWKEATLSDTMKKLAEELGQKIADIMQEHSVAVEKISKLLTGHINYKKSCELSFSNALIQAKALKVNTARPPGSKYSLVQLRQMVAEDPALQNLDDEAKILLKHELWCHRAEKGMSVCTTNTAATRDVHATMDCIIQDLDGLAIAIWYGMDNAMDFWEDILKLEPDQVMKQFELWGCSQNKSRLVGIQTHLNYHNFDSTIKLKHGINKKGWLECVPFASPRSIANVELIHQLWDALRAIQCYFAKMSSREHEDFMKDLKAHQESGEVVKPSRKKCSDAGVPHKRKPTKQSGHALKQSKGGKVTKSCEYIASTDEETEDGNEDGMDK</sequence>
<gene>
    <name evidence="2" type="ORF">SCLCIDRAFT_31752</name>
</gene>
<evidence type="ECO:0000313" key="3">
    <source>
        <dbReference type="Proteomes" id="UP000053989"/>
    </source>
</evidence>
<protein>
    <submittedName>
        <fullName evidence="2">Uncharacterized protein</fullName>
    </submittedName>
</protein>
<evidence type="ECO:0000256" key="1">
    <source>
        <dbReference type="SAM" id="MobiDB-lite"/>
    </source>
</evidence>
<dbReference type="OrthoDB" id="2999252at2759"/>
<dbReference type="Proteomes" id="UP000053989">
    <property type="component" value="Unassembled WGS sequence"/>
</dbReference>
<feature type="region of interest" description="Disordered" evidence="1">
    <location>
        <begin position="150"/>
        <end position="194"/>
    </location>
</feature>
<accession>A0A0C2ZLY9</accession>
<reference evidence="3" key="2">
    <citation type="submission" date="2015-01" db="EMBL/GenBank/DDBJ databases">
        <title>Evolutionary Origins and Diversification of the Mycorrhizal Mutualists.</title>
        <authorList>
            <consortium name="DOE Joint Genome Institute"/>
            <consortium name="Mycorrhizal Genomics Consortium"/>
            <person name="Kohler A."/>
            <person name="Kuo A."/>
            <person name="Nagy L.G."/>
            <person name="Floudas D."/>
            <person name="Copeland A."/>
            <person name="Barry K.W."/>
            <person name="Cichocki N."/>
            <person name="Veneault-Fourrey C."/>
            <person name="LaButti K."/>
            <person name="Lindquist E.A."/>
            <person name="Lipzen A."/>
            <person name="Lundell T."/>
            <person name="Morin E."/>
            <person name="Murat C."/>
            <person name="Riley R."/>
            <person name="Ohm R."/>
            <person name="Sun H."/>
            <person name="Tunlid A."/>
            <person name="Henrissat B."/>
            <person name="Grigoriev I.V."/>
            <person name="Hibbett D.S."/>
            <person name="Martin F."/>
        </authorList>
    </citation>
    <scope>NUCLEOTIDE SEQUENCE [LARGE SCALE GENOMIC DNA]</scope>
    <source>
        <strain evidence="3">Foug A</strain>
    </source>
</reference>
<dbReference type="InParanoid" id="A0A0C2ZLY9"/>
<dbReference type="EMBL" id="KN822175">
    <property type="protein sequence ID" value="KIM53627.1"/>
    <property type="molecule type" value="Genomic_DNA"/>
</dbReference>
<evidence type="ECO:0000313" key="2">
    <source>
        <dbReference type="EMBL" id="KIM53627.1"/>
    </source>
</evidence>
<keyword evidence="3" id="KW-1185">Reference proteome</keyword>
<feature type="compositionally biased region" description="Polar residues" evidence="1">
    <location>
        <begin position="175"/>
        <end position="194"/>
    </location>
</feature>
<proteinExistence type="predicted"/>
<feature type="region of interest" description="Disordered" evidence="1">
    <location>
        <begin position="486"/>
        <end position="551"/>
    </location>
</feature>